<dbReference type="InterPro" id="IPR001810">
    <property type="entry name" value="F-box_dom"/>
</dbReference>
<evidence type="ECO:0000313" key="4">
    <source>
        <dbReference type="Proteomes" id="UP000076798"/>
    </source>
</evidence>
<dbReference type="InterPro" id="IPR001680">
    <property type="entry name" value="WD40_rpt"/>
</dbReference>
<feature type="region of interest" description="Disordered" evidence="1">
    <location>
        <begin position="629"/>
        <end position="850"/>
    </location>
</feature>
<dbReference type="Gene3D" id="1.20.1280.50">
    <property type="match status" value="1"/>
</dbReference>
<dbReference type="SUPFAM" id="SSF81383">
    <property type="entry name" value="F-box domain"/>
    <property type="match status" value="1"/>
</dbReference>
<keyword evidence="4" id="KW-1185">Reference proteome</keyword>
<dbReference type="SMART" id="SM00320">
    <property type="entry name" value="WD40"/>
    <property type="match status" value="3"/>
</dbReference>
<dbReference type="SUPFAM" id="SSF50978">
    <property type="entry name" value="WD40 repeat-like"/>
    <property type="match status" value="1"/>
</dbReference>
<name>A0A166HI14_9AGAM</name>
<sequence length="872" mass="94819">MHTHPIHSKINRSAEHTTTLEPFNTETIRNHGISLLDLPSESITHCSSFLEPPSLLALGKCNQLLYEHVKDDNTWHRALICNYLGDGLETTTNDPYRRLMLRRTHPTWRREYISRYKALKRYEKSRSPTVGHLPNYSGVSSFHVMADNSSLLSASIQYGIVARSQLLTGKIMKGYLTSSSPLLGIGNPNVDFSPHVSCIAIGSMASPQAACVLWGFRSGEIASTMAQRVMMDGARAQTRYVRCRVEDEHQKPVTEIASVQPGVWLSGDSGGIVKMWEVDTKRIRCLWTSSTRSPSEEVGACVKLSAHLGQSSSNVIVAACDEGFISVWRDVNLDQLLSDENPAQIKTLETIVAIPPPESSDPAALITSQLSIDPGSTPSSVRILVAHGVGLVNHFHAVLFSSAAPEATTTVKFHDGPLGPITALAPCWATDESETTFIVAGDAFGRVCVWPWSKEEFQHGEVKSVKQFEAHEDGAVTAIAMNSLIIATGSSRGTLSLHSALTLENVRNFSAQHPVYRPGWRDPISQIIIRDETLVWSVGAKVCCWRTGTLGKDVKSRAKGKAKYSGKGPSKGLDNKELKIDISESQRIVDTERKRVAIDYGRHREHNQALNTLGLEENEVLEYVLMLSREEHESQQSQSTTNDVDASGEFEDGLVFGDDDSDHTRTPTPVPSPTASTVGSYNPSSRLSSSVTSSSSFGSAARSSDVRVAKSDSNQKVQVSPRLRPEPTEAGPSFAASPLSLDSHPWRDAVAGTLGRDDIFPPVKAVGPGSPRNSAGISKPSVWGSVGRERRSAQRGPEPQASASPGRSLLTETLARHQIQAHTTQSTAPANPNPPQNSSNPTTTPEIEEQEDLELKFAMELSLAEARSRGEA</sequence>
<protein>
    <recommendedName>
        <fullName evidence="2">F-box domain-containing protein</fullName>
    </recommendedName>
</protein>
<dbReference type="EMBL" id="KV428011">
    <property type="protein sequence ID" value="KZT42738.1"/>
    <property type="molecule type" value="Genomic_DNA"/>
</dbReference>
<dbReference type="STRING" id="1314776.A0A166HI14"/>
<dbReference type="Gene3D" id="2.130.10.10">
    <property type="entry name" value="YVTN repeat-like/Quinoprotein amine dehydrogenase"/>
    <property type="match status" value="2"/>
</dbReference>
<proteinExistence type="predicted"/>
<reference evidence="3 4" key="1">
    <citation type="journal article" date="2016" name="Mol. Biol. Evol.">
        <title>Comparative Genomics of Early-Diverging Mushroom-Forming Fungi Provides Insights into the Origins of Lignocellulose Decay Capabilities.</title>
        <authorList>
            <person name="Nagy L.G."/>
            <person name="Riley R."/>
            <person name="Tritt A."/>
            <person name="Adam C."/>
            <person name="Daum C."/>
            <person name="Floudas D."/>
            <person name="Sun H."/>
            <person name="Yadav J.S."/>
            <person name="Pangilinan J."/>
            <person name="Larsson K.H."/>
            <person name="Matsuura K."/>
            <person name="Barry K."/>
            <person name="Labutti K."/>
            <person name="Kuo R."/>
            <person name="Ohm R.A."/>
            <person name="Bhattacharya S.S."/>
            <person name="Shirouzu T."/>
            <person name="Yoshinaga Y."/>
            <person name="Martin F.M."/>
            <person name="Grigoriev I.V."/>
            <person name="Hibbett D.S."/>
        </authorList>
    </citation>
    <scope>NUCLEOTIDE SEQUENCE [LARGE SCALE GENOMIC DNA]</scope>
    <source>
        <strain evidence="3 4">HHB10207 ss-3</strain>
    </source>
</reference>
<dbReference type="AlphaFoldDB" id="A0A166HI14"/>
<dbReference type="SMART" id="SM00726">
    <property type="entry name" value="UIM"/>
    <property type="match status" value="2"/>
</dbReference>
<dbReference type="OrthoDB" id="429520at2759"/>
<organism evidence="3 4">
    <name type="scientific">Sistotremastrum suecicum HHB10207 ss-3</name>
    <dbReference type="NCBI Taxonomy" id="1314776"/>
    <lineage>
        <taxon>Eukaryota</taxon>
        <taxon>Fungi</taxon>
        <taxon>Dikarya</taxon>
        <taxon>Basidiomycota</taxon>
        <taxon>Agaricomycotina</taxon>
        <taxon>Agaricomycetes</taxon>
        <taxon>Sistotremastrales</taxon>
        <taxon>Sistotremastraceae</taxon>
        <taxon>Sistotremastrum</taxon>
    </lineage>
</organism>
<dbReference type="InterPro" id="IPR015943">
    <property type="entry name" value="WD40/YVTN_repeat-like_dom_sf"/>
</dbReference>
<feature type="compositionally biased region" description="Low complexity" evidence="1">
    <location>
        <begin position="673"/>
        <end position="703"/>
    </location>
</feature>
<dbReference type="PROSITE" id="PS50181">
    <property type="entry name" value="FBOX"/>
    <property type="match status" value="1"/>
</dbReference>
<evidence type="ECO:0000256" key="1">
    <source>
        <dbReference type="SAM" id="MobiDB-lite"/>
    </source>
</evidence>
<dbReference type="Proteomes" id="UP000076798">
    <property type="component" value="Unassembled WGS sequence"/>
</dbReference>
<gene>
    <name evidence="3" type="ORF">SISSUDRAFT_1125310</name>
</gene>
<evidence type="ECO:0000259" key="2">
    <source>
        <dbReference type="PROSITE" id="PS50181"/>
    </source>
</evidence>
<dbReference type="InterPro" id="IPR036322">
    <property type="entry name" value="WD40_repeat_dom_sf"/>
</dbReference>
<accession>A0A166HI14</accession>
<dbReference type="InterPro" id="IPR036047">
    <property type="entry name" value="F-box-like_dom_sf"/>
</dbReference>
<feature type="compositionally biased region" description="Low complexity" evidence="1">
    <location>
        <begin position="823"/>
        <end position="845"/>
    </location>
</feature>
<dbReference type="Pfam" id="PF00646">
    <property type="entry name" value="F-box"/>
    <property type="match status" value="1"/>
</dbReference>
<feature type="domain" description="F-box" evidence="2">
    <location>
        <begin position="32"/>
        <end position="78"/>
    </location>
</feature>
<dbReference type="InterPro" id="IPR003903">
    <property type="entry name" value="UIM_dom"/>
</dbReference>
<feature type="region of interest" description="Disordered" evidence="1">
    <location>
        <begin position="556"/>
        <end position="576"/>
    </location>
</feature>
<evidence type="ECO:0000313" key="3">
    <source>
        <dbReference type="EMBL" id="KZT42738.1"/>
    </source>
</evidence>
<feature type="compositionally biased region" description="Acidic residues" evidence="1">
    <location>
        <begin position="646"/>
        <end position="661"/>
    </location>
</feature>